<organism evidence="2 3">
    <name type="scientific">Virgisporangium aurantiacum</name>
    <dbReference type="NCBI Taxonomy" id="175570"/>
    <lineage>
        <taxon>Bacteria</taxon>
        <taxon>Bacillati</taxon>
        <taxon>Actinomycetota</taxon>
        <taxon>Actinomycetes</taxon>
        <taxon>Micromonosporales</taxon>
        <taxon>Micromonosporaceae</taxon>
        <taxon>Virgisporangium</taxon>
    </lineage>
</organism>
<dbReference type="PANTHER" id="PTHR46388:SF2">
    <property type="entry name" value="NHL REPEAT-CONTAINING PROTEIN 2"/>
    <property type="match status" value="1"/>
</dbReference>
<protein>
    <recommendedName>
        <fullName evidence="1">Thioredoxin domain-containing protein</fullName>
    </recommendedName>
</protein>
<keyword evidence="3" id="KW-1185">Reference proteome</keyword>
<dbReference type="SUPFAM" id="SSF52833">
    <property type="entry name" value="Thioredoxin-like"/>
    <property type="match status" value="1"/>
</dbReference>
<dbReference type="Gene3D" id="3.40.30.10">
    <property type="entry name" value="Glutaredoxin"/>
    <property type="match status" value="1"/>
</dbReference>
<evidence type="ECO:0000259" key="1">
    <source>
        <dbReference type="PROSITE" id="PS51352"/>
    </source>
</evidence>
<feature type="domain" description="Thioredoxin" evidence="1">
    <location>
        <begin position="14"/>
        <end position="158"/>
    </location>
</feature>
<dbReference type="Pfam" id="PF17991">
    <property type="entry name" value="Thioredoxin_10"/>
    <property type="match status" value="1"/>
</dbReference>
<sequence>MRAARRTRDAGPVIRAGALASLGLATTWLNSSPLTAAGLHGRVVLVDFWTYTCINWLRTLPYVRAWEQRYREHGLVVIGVHAPEFEFEHDLDNVRHAVARLRVDHPVAVDNDFEIWTAFDNHYWPARYLVDGRGRIRHHTAGEGEYEQSEAAIQRLLAGSDGTGVGRDPAPVDATGLEAAANWESLWSPENYLGSERSENFASRNGAVLGTRHRYSVPPRLSLNQWALSGDWTITRQAVELNQAKGTIAYRFHARDVHLVMAPSTAGGSVGFRVRLDGRPPGDAHGLDVDDRGDGTVSEARLFQLIRQPGPVTERTFEVEFLDPGVRAYAFTFG</sequence>
<dbReference type="PANTHER" id="PTHR46388">
    <property type="entry name" value="NHL REPEAT-CONTAINING PROTEIN 2"/>
    <property type="match status" value="1"/>
</dbReference>
<dbReference type="InterPro" id="IPR041017">
    <property type="entry name" value="Thioredoxin_10"/>
</dbReference>
<dbReference type="AlphaFoldDB" id="A0A8J4DY92"/>
<dbReference type="Proteomes" id="UP000612585">
    <property type="component" value="Unassembled WGS sequence"/>
</dbReference>
<dbReference type="EMBL" id="BOPG01000012">
    <property type="protein sequence ID" value="GIJ54401.1"/>
    <property type="molecule type" value="Genomic_DNA"/>
</dbReference>
<proteinExistence type="predicted"/>
<evidence type="ECO:0000313" key="2">
    <source>
        <dbReference type="EMBL" id="GIJ54401.1"/>
    </source>
</evidence>
<name>A0A8J4DY92_9ACTN</name>
<reference evidence="2" key="1">
    <citation type="submission" date="2021-01" db="EMBL/GenBank/DDBJ databases">
        <title>Whole genome shotgun sequence of Virgisporangium aurantiacum NBRC 16421.</title>
        <authorList>
            <person name="Komaki H."/>
            <person name="Tamura T."/>
        </authorList>
    </citation>
    <scope>NUCLEOTIDE SEQUENCE</scope>
    <source>
        <strain evidence="2">NBRC 16421</strain>
    </source>
</reference>
<accession>A0A8J4DY92</accession>
<evidence type="ECO:0000313" key="3">
    <source>
        <dbReference type="Proteomes" id="UP000612585"/>
    </source>
</evidence>
<gene>
    <name evidence="2" type="ORF">Vau01_019170</name>
</gene>
<dbReference type="InterPro" id="IPR036249">
    <property type="entry name" value="Thioredoxin-like_sf"/>
</dbReference>
<dbReference type="PROSITE" id="PS51352">
    <property type="entry name" value="THIOREDOXIN_2"/>
    <property type="match status" value="1"/>
</dbReference>
<comment type="caution">
    <text evidence="2">The sequence shown here is derived from an EMBL/GenBank/DDBJ whole genome shotgun (WGS) entry which is preliminary data.</text>
</comment>
<dbReference type="Gene3D" id="2.60.120.260">
    <property type="entry name" value="Galactose-binding domain-like"/>
    <property type="match status" value="1"/>
</dbReference>
<dbReference type="InterPro" id="IPR013766">
    <property type="entry name" value="Thioredoxin_domain"/>
</dbReference>